<feature type="transmembrane region" description="Helical" evidence="7">
    <location>
        <begin position="167"/>
        <end position="185"/>
    </location>
</feature>
<keyword evidence="4 7" id="KW-0812">Transmembrane</keyword>
<evidence type="ECO:0000256" key="1">
    <source>
        <dbReference type="ARBA" id="ARBA00004429"/>
    </source>
</evidence>
<feature type="transmembrane region" description="Helical" evidence="7">
    <location>
        <begin position="44"/>
        <end position="63"/>
    </location>
</feature>
<evidence type="ECO:0000256" key="3">
    <source>
        <dbReference type="ARBA" id="ARBA00022475"/>
    </source>
</evidence>
<keyword evidence="3" id="KW-1003">Cell membrane</keyword>
<dbReference type="CDD" id="cd06173">
    <property type="entry name" value="MFS_MefA_like"/>
    <property type="match status" value="1"/>
</dbReference>
<evidence type="ECO:0000313" key="9">
    <source>
        <dbReference type="Proteomes" id="UP000588098"/>
    </source>
</evidence>
<evidence type="ECO:0000313" key="8">
    <source>
        <dbReference type="EMBL" id="MBB5937836.1"/>
    </source>
</evidence>
<name>A0A7W9QCZ5_9ACTN</name>
<dbReference type="EMBL" id="JACHJL010000013">
    <property type="protein sequence ID" value="MBB5937836.1"/>
    <property type="molecule type" value="Genomic_DNA"/>
</dbReference>
<feature type="transmembrane region" description="Helical" evidence="7">
    <location>
        <begin position="145"/>
        <end position="161"/>
    </location>
</feature>
<keyword evidence="9" id="KW-1185">Reference proteome</keyword>
<dbReference type="PANTHER" id="PTHR23513">
    <property type="entry name" value="INTEGRAL MEMBRANE EFFLUX PROTEIN-RELATED"/>
    <property type="match status" value="1"/>
</dbReference>
<organism evidence="8 9">
    <name type="scientific">Streptomyces zagrosensis</name>
    <dbReference type="NCBI Taxonomy" id="1042984"/>
    <lineage>
        <taxon>Bacteria</taxon>
        <taxon>Bacillati</taxon>
        <taxon>Actinomycetota</taxon>
        <taxon>Actinomycetes</taxon>
        <taxon>Kitasatosporales</taxon>
        <taxon>Streptomycetaceae</taxon>
        <taxon>Streptomyces</taxon>
    </lineage>
</organism>
<accession>A0A7W9QCZ5</accession>
<evidence type="ECO:0000256" key="5">
    <source>
        <dbReference type="ARBA" id="ARBA00022989"/>
    </source>
</evidence>
<feature type="transmembrane region" description="Helical" evidence="7">
    <location>
        <begin position="219"/>
        <end position="244"/>
    </location>
</feature>
<feature type="transmembrane region" description="Helical" evidence="7">
    <location>
        <begin position="100"/>
        <end position="124"/>
    </location>
</feature>
<dbReference type="PANTHER" id="PTHR23513:SF9">
    <property type="entry name" value="ENTEROBACTIN EXPORTER ENTS"/>
    <property type="match status" value="1"/>
</dbReference>
<keyword evidence="5 7" id="KW-1133">Transmembrane helix</keyword>
<proteinExistence type="predicted"/>
<dbReference type="Gene3D" id="1.20.1250.20">
    <property type="entry name" value="MFS general substrate transporter like domains"/>
    <property type="match status" value="1"/>
</dbReference>
<evidence type="ECO:0000256" key="2">
    <source>
        <dbReference type="ARBA" id="ARBA00022448"/>
    </source>
</evidence>
<evidence type="ECO:0000256" key="7">
    <source>
        <dbReference type="SAM" id="Phobius"/>
    </source>
</evidence>
<keyword evidence="2" id="KW-0813">Transport</keyword>
<comment type="subcellular location">
    <subcellularLocation>
        <location evidence="1">Cell inner membrane</location>
        <topology evidence="1">Multi-pass membrane protein</topology>
    </subcellularLocation>
</comment>
<comment type="caution">
    <text evidence="8">The sequence shown here is derived from an EMBL/GenBank/DDBJ whole genome shotgun (WGS) entry which is preliminary data.</text>
</comment>
<dbReference type="AlphaFoldDB" id="A0A7W9QCZ5"/>
<dbReference type="Pfam" id="PF07690">
    <property type="entry name" value="MFS_1"/>
    <property type="match status" value="1"/>
</dbReference>
<evidence type="ECO:0000256" key="6">
    <source>
        <dbReference type="ARBA" id="ARBA00023136"/>
    </source>
</evidence>
<reference evidence="8 9" key="1">
    <citation type="submission" date="2020-08" db="EMBL/GenBank/DDBJ databases">
        <title>Genomic Encyclopedia of Type Strains, Phase III (KMG-III): the genomes of soil and plant-associated and newly described type strains.</title>
        <authorList>
            <person name="Whitman W."/>
        </authorList>
    </citation>
    <scope>NUCLEOTIDE SEQUENCE [LARGE SCALE GENOMIC DNA]</scope>
    <source>
        <strain evidence="8 9">CECT 8305</strain>
    </source>
</reference>
<gene>
    <name evidence="8" type="ORF">FHS42_004920</name>
</gene>
<dbReference type="RefSeq" id="WP_184575098.1">
    <property type="nucleotide sequence ID" value="NZ_JACHJL010000013.1"/>
</dbReference>
<keyword evidence="6 7" id="KW-0472">Membrane</keyword>
<dbReference type="SUPFAM" id="SSF103473">
    <property type="entry name" value="MFS general substrate transporter"/>
    <property type="match status" value="1"/>
</dbReference>
<dbReference type="GO" id="GO:0022857">
    <property type="term" value="F:transmembrane transporter activity"/>
    <property type="evidence" value="ECO:0007669"/>
    <property type="project" value="InterPro"/>
</dbReference>
<feature type="transmembrane region" description="Helical" evidence="7">
    <location>
        <begin position="12"/>
        <end position="32"/>
    </location>
</feature>
<dbReference type="InterPro" id="IPR036259">
    <property type="entry name" value="MFS_trans_sf"/>
</dbReference>
<feature type="transmembrane region" description="Helical" evidence="7">
    <location>
        <begin position="75"/>
        <end position="94"/>
    </location>
</feature>
<dbReference type="GO" id="GO:0005886">
    <property type="term" value="C:plasma membrane"/>
    <property type="evidence" value="ECO:0007669"/>
    <property type="project" value="UniProtKB-SubCell"/>
</dbReference>
<dbReference type="InterPro" id="IPR011701">
    <property type="entry name" value="MFS"/>
</dbReference>
<evidence type="ECO:0000256" key="4">
    <source>
        <dbReference type="ARBA" id="ARBA00022692"/>
    </source>
</evidence>
<protein>
    <submittedName>
        <fullName evidence="8">Uncharacterized protein YaaW (UPF0174 family)</fullName>
    </submittedName>
</protein>
<sequence length="306" mass="32254">MVRNRRFLRLWSAYSASVLGDQIYLLAVPLLVFLEGGTASTMALVKSCVLLPQAALGVFGGVIADRGNKIHLLRLTYLGSGIALLVALPGYLCLPDARLAVLAAAALVLSMFASVSAASVDGVLPHFAAREELARANSMTETTRTIATVIGPAAAGLLVASPFPGSVVLATGIAFTTAFVLLRGLDTPTPSKPKANRRATTLLQDLVVGVRYLGRSRRLFIGIFLSTSTNLVLGAHEAVLVYYFRSTLGMSAGWTGGAFAIAGAVSVATAVALAWRAPSRHYGRVMALSIVLQEWAWRSSPWAAGW</sequence>
<dbReference type="Proteomes" id="UP000588098">
    <property type="component" value="Unassembled WGS sequence"/>
</dbReference>
<feature type="transmembrane region" description="Helical" evidence="7">
    <location>
        <begin position="256"/>
        <end position="275"/>
    </location>
</feature>